<keyword evidence="2" id="KW-1185">Reference proteome</keyword>
<protein>
    <submittedName>
        <fullName evidence="1">Uncharacterized protein</fullName>
    </submittedName>
</protein>
<comment type="caution">
    <text evidence="1">The sequence shown here is derived from an EMBL/GenBank/DDBJ whole genome shotgun (WGS) entry which is preliminary data.</text>
</comment>
<evidence type="ECO:0000313" key="2">
    <source>
        <dbReference type="Proteomes" id="UP001150581"/>
    </source>
</evidence>
<dbReference type="EMBL" id="JANBPG010000290">
    <property type="protein sequence ID" value="KAJ1897873.1"/>
    <property type="molecule type" value="Genomic_DNA"/>
</dbReference>
<sequence length="122" mass="13552">MFSISVACTVMRAIIATRRGQDYAGFVAPAAVTAETLEDVTTHMQKRQMLCITYQAPSEAEPSLRRIVKATDGLTGKTFTRSEMPHANVQALRRVFEATDAQINTRRKRVDTSIYLTISDIA</sequence>
<reference evidence="1" key="1">
    <citation type="submission" date="2022-07" db="EMBL/GenBank/DDBJ databases">
        <title>Phylogenomic reconstructions and comparative analyses of Kickxellomycotina fungi.</title>
        <authorList>
            <person name="Reynolds N.K."/>
            <person name="Stajich J.E."/>
            <person name="Barry K."/>
            <person name="Grigoriev I.V."/>
            <person name="Crous P."/>
            <person name="Smith M.E."/>
        </authorList>
    </citation>
    <scope>NUCLEOTIDE SEQUENCE</scope>
    <source>
        <strain evidence="1">Benny 63K</strain>
    </source>
</reference>
<evidence type="ECO:0000313" key="1">
    <source>
        <dbReference type="EMBL" id="KAJ1897873.1"/>
    </source>
</evidence>
<organism evidence="1 2">
    <name type="scientific">Kickxella alabastrina</name>
    <dbReference type="NCBI Taxonomy" id="61397"/>
    <lineage>
        <taxon>Eukaryota</taxon>
        <taxon>Fungi</taxon>
        <taxon>Fungi incertae sedis</taxon>
        <taxon>Zoopagomycota</taxon>
        <taxon>Kickxellomycotina</taxon>
        <taxon>Kickxellomycetes</taxon>
        <taxon>Kickxellales</taxon>
        <taxon>Kickxellaceae</taxon>
        <taxon>Kickxella</taxon>
    </lineage>
</organism>
<gene>
    <name evidence="1" type="ORF">LPJ66_003104</name>
</gene>
<name>A0ACC1ILJ9_9FUNG</name>
<dbReference type="Proteomes" id="UP001150581">
    <property type="component" value="Unassembled WGS sequence"/>
</dbReference>
<proteinExistence type="predicted"/>
<accession>A0ACC1ILJ9</accession>